<dbReference type="Proteomes" id="UP001501353">
    <property type="component" value="Unassembled WGS sequence"/>
</dbReference>
<comment type="caution">
    <text evidence="2">The sequence shown here is derived from an EMBL/GenBank/DDBJ whole genome shotgun (WGS) entry which is preliminary data.</text>
</comment>
<evidence type="ECO:0000259" key="1">
    <source>
        <dbReference type="Pfam" id="PF00144"/>
    </source>
</evidence>
<dbReference type="PANTHER" id="PTHR43283">
    <property type="entry name" value="BETA-LACTAMASE-RELATED"/>
    <property type="match status" value="1"/>
</dbReference>
<evidence type="ECO:0000313" key="3">
    <source>
        <dbReference type="Proteomes" id="UP001501353"/>
    </source>
</evidence>
<reference evidence="3" key="1">
    <citation type="journal article" date="2019" name="Int. J. Syst. Evol. Microbiol.">
        <title>The Global Catalogue of Microorganisms (GCM) 10K type strain sequencing project: providing services to taxonomists for standard genome sequencing and annotation.</title>
        <authorList>
            <consortium name="The Broad Institute Genomics Platform"/>
            <consortium name="The Broad Institute Genome Sequencing Center for Infectious Disease"/>
            <person name="Wu L."/>
            <person name="Ma J."/>
        </authorList>
    </citation>
    <scope>NUCLEOTIDE SEQUENCE [LARGE SCALE GENOMIC DNA]</scope>
    <source>
        <strain evidence="3">JCM 16673</strain>
    </source>
</reference>
<dbReference type="EMBL" id="BAAAZE010000001">
    <property type="protein sequence ID" value="GAA4011246.1"/>
    <property type="molecule type" value="Genomic_DNA"/>
</dbReference>
<dbReference type="InterPro" id="IPR001466">
    <property type="entry name" value="Beta-lactam-related"/>
</dbReference>
<dbReference type="Pfam" id="PF00144">
    <property type="entry name" value="Beta-lactamase"/>
    <property type="match status" value="1"/>
</dbReference>
<dbReference type="GO" id="GO:0016787">
    <property type="term" value="F:hydrolase activity"/>
    <property type="evidence" value="ECO:0007669"/>
    <property type="project" value="UniProtKB-KW"/>
</dbReference>
<name>A0ABP7SGD3_9BURK</name>
<keyword evidence="2" id="KW-0378">Hydrolase</keyword>
<gene>
    <name evidence="2" type="ORF">GCM10022212_00240</name>
</gene>
<protein>
    <submittedName>
        <fullName evidence="2">Serine hydrolase domain-containing protein</fullName>
    </submittedName>
</protein>
<dbReference type="PANTHER" id="PTHR43283:SF3">
    <property type="entry name" value="BETA-LACTAMASE FAMILY PROTEIN (AFU_ORTHOLOGUE AFUA_5G07500)"/>
    <property type="match status" value="1"/>
</dbReference>
<dbReference type="SUPFAM" id="SSF56601">
    <property type="entry name" value="beta-lactamase/transpeptidase-like"/>
    <property type="match status" value="1"/>
</dbReference>
<sequence length="400" mass="43795">MPADNDLQQPAFNDAALARIDRVIQSEITAGRIPGATLLVERGGKVGLDKAYGSLRPDGTVAMTTDAIFRIYSMTKPIVSVAIMMLAEQGRLLISEPVSHYLPELANLQVAQETVAADGSRTMQLVPCEREMTIQDLLRHTAGLTYGIFGAPTLVKSAYTASGIESRHVTNAKLIACLATLPLAFQPGTTWEYSRATDLLGALLERISGQTLDVYLEEQIFQPLQMHDTGFWVPPEQHHRIAEPFAIDPVTSQPVRLIDVRSRPDFLSGGGGLVSTARDYLRFARMMRNGGELEGVRLLSRKTVEFMTSDHLVGMDQASSAAMYLPGPGYGFGLGFAVRTATGAAYTPGSVGDFHWSGLAGTYFWIDPKEDLIAIWLMQAPEQRDRYRQLVRNLVHASLA</sequence>
<dbReference type="InterPro" id="IPR012338">
    <property type="entry name" value="Beta-lactam/transpept-like"/>
</dbReference>
<organism evidence="2 3">
    <name type="scientific">Actimicrobium antarcticum</name>
    <dbReference type="NCBI Taxonomy" id="1051899"/>
    <lineage>
        <taxon>Bacteria</taxon>
        <taxon>Pseudomonadati</taxon>
        <taxon>Pseudomonadota</taxon>
        <taxon>Betaproteobacteria</taxon>
        <taxon>Burkholderiales</taxon>
        <taxon>Oxalobacteraceae</taxon>
        <taxon>Actimicrobium</taxon>
    </lineage>
</organism>
<dbReference type="InterPro" id="IPR050789">
    <property type="entry name" value="Diverse_Enzym_Activities"/>
</dbReference>
<keyword evidence="3" id="KW-1185">Reference proteome</keyword>
<proteinExistence type="predicted"/>
<dbReference type="RefSeq" id="WP_344761140.1">
    <property type="nucleotide sequence ID" value="NZ_BAAAZE010000001.1"/>
</dbReference>
<accession>A0ABP7SGD3</accession>
<feature type="domain" description="Beta-lactamase-related" evidence="1">
    <location>
        <begin position="20"/>
        <end position="388"/>
    </location>
</feature>
<evidence type="ECO:0000313" key="2">
    <source>
        <dbReference type="EMBL" id="GAA4011246.1"/>
    </source>
</evidence>
<dbReference type="Gene3D" id="3.40.710.10">
    <property type="entry name" value="DD-peptidase/beta-lactamase superfamily"/>
    <property type="match status" value="1"/>
</dbReference>